<keyword evidence="8" id="KW-0479">Metal-binding</keyword>
<feature type="domain" description="Manganese/iron superoxide dismutase N-terminal" evidence="15">
    <location>
        <begin position="295"/>
        <end position="376"/>
    </location>
</feature>
<dbReference type="Pfam" id="PF02777">
    <property type="entry name" value="Sod_Fe_C"/>
    <property type="match status" value="1"/>
</dbReference>
<evidence type="ECO:0000256" key="9">
    <source>
        <dbReference type="ARBA" id="ARBA00023002"/>
    </source>
</evidence>
<evidence type="ECO:0000313" key="17">
    <source>
        <dbReference type="Ensembl" id="ENSBIXP00005011148.1"/>
    </source>
</evidence>
<feature type="domain" description="Manganese/iron superoxide dismutase C-terminal" evidence="16">
    <location>
        <begin position="383"/>
        <end position="486"/>
    </location>
</feature>
<evidence type="ECO:0000313" key="18">
    <source>
        <dbReference type="Proteomes" id="UP000429181"/>
    </source>
</evidence>
<dbReference type="InterPro" id="IPR019831">
    <property type="entry name" value="Mn/Fe_SOD_N"/>
</dbReference>
<dbReference type="GO" id="GO:0004784">
    <property type="term" value="F:superoxide dismutase activity"/>
    <property type="evidence" value="ECO:0007669"/>
    <property type="project" value="UniProtKB-EC"/>
</dbReference>
<name>A0A4W2G0A3_BOBOX</name>
<dbReference type="AlphaFoldDB" id="A0A4W2G0A3"/>
<dbReference type="GO" id="GO:0005759">
    <property type="term" value="C:mitochondrial matrix"/>
    <property type="evidence" value="ECO:0007669"/>
    <property type="project" value="UniProtKB-SubCell"/>
</dbReference>
<proteinExistence type="inferred from homology"/>
<evidence type="ECO:0000256" key="2">
    <source>
        <dbReference type="ARBA" id="ARBA00002170"/>
    </source>
</evidence>
<gene>
    <name evidence="17" type="primary">SOD2</name>
</gene>
<evidence type="ECO:0000256" key="8">
    <source>
        <dbReference type="ARBA" id="ARBA00022723"/>
    </source>
</evidence>
<dbReference type="FunFam" id="3.55.40.20:FF:000003">
    <property type="entry name" value="Superoxide dismutase [Mn], mitochondrial"/>
    <property type="match status" value="1"/>
</dbReference>
<dbReference type="InterPro" id="IPR001189">
    <property type="entry name" value="Mn/Fe_SOD"/>
</dbReference>
<dbReference type="Gene3D" id="3.55.40.20">
    <property type="entry name" value="Iron/manganese superoxide dismutase, C-terminal domain"/>
    <property type="match status" value="1"/>
</dbReference>
<feature type="compositionally biased region" description="Gly residues" evidence="14">
    <location>
        <begin position="226"/>
        <end position="235"/>
    </location>
</feature>
<dbReference type="PANTHER" id="PTHR11404">
    <property type="entry name" value="SUPEROXIDE DISMUTASE 2"/>
    <property type="match status" value="1"/>
</dbReference>
<dbReference type="EC" id="1.15.1.1" evidence="6"/>
<evidence type="ECO:0000256" key="11">
    <source>
        <dbReference type="ARBA" id="ARBA00023128"/>
    </source>
</evidence>
<evidence type="ECO:0000256" key="12">
    <source>
        <dbReference type="ARBA" id="ARBA00023211"/>
    </source>
</evidence>
<evidence type="ECO:0000256" key="4">
    <source>
        <dbReference type="ARBA" id="ARBA00008714"/>
    </source>
</evidence>
<keyword evidence="9" id="KW-0560">Oxidoreductase</keyword>
<comment type="subunit">
    <text evidence="5">Homotetramer.</text>
</comment>
<dbReference type="GeneTree" id="ENSGT00390000011877"/>
<dbReference type="SUPFAM" id="SSF54719">
    <property type="entry name" value="Fe,Mn superoxide dismutase (SOD), C-terminal domain"/>
    <property type="match status" value="1"/>
</dbReference>
<dbReference type="Gene3D" id="1.10.287.990">
    <property type="entry name" value="Fe,Mn superoxide dismutase (SOD) domain"/>
    <property type="match status" value="1"/>
</dbReference>
<dbReference type="GO" id="GO:0030145">
    <property type="term" value="F:manganese ion binding"/>
    <property type="evidence" value="ECO:0007669"/>
    <property type="project" value="TreeGrafter"/>
</dbReference>
<comment type="subcellular location">
    <subcellularLocation>
        <location evidence="3">Mitochondrion matrix</location>
    </subcellularLocation>
</comment>
<feature type="region of interest" description="Disordered" evidence="14">
    <location>
        <begin position="204"/>
        <end position="275"/>
    </location>
</feature>
<dbReference type="InterPro" id="IPR019833">
    <property type="entry name" value="Mn/Fe_SOD_BS"/>
</dbReference>
<dbReference type="Pfam" id="PF00081">
    <property type="entry name" value="Sod_Fe_N"/>
    <property type="match status" value="1"/>
</dbReference>
<dbReference type="Ensembl" id="ENSBIXT00005019889.1">
    <property type="protein sequence ID" value="ENSBIXP00005011148.1"/>
    <property type="gene ID" value="ENSBIXG00005005505.1"/>
</dbReference>
<keyword evidence="10" id="KW-0944">Nitration</keyword>
<evidence type="ECO:0000259" key="15">
    <source>
        <dbReference type="Pfam" id="PF00081"/>
    </source>
</evidence>
<comment type="similarity">
    <text evidence="4">Belongs to the iron/manganese superoxide dismutase family.</text>
</comment>
<evidence type="ECO:0000259" key="16">
    <source>
        <dbReference type="Pfam" id="PF02777"/>
    </source>
</evidence>
<comment type="catalytic activity">
    <reaction evidence="13">
        <text>2 superoxide + 2 H(+) = H2O2 + O2</text>
        <dbReference type="Rhea" id="RHEA:20696"/>
        <dbReference type="ChEBI" id="CHEBI:15378"/>
        <dbReference type="ChEBI" id="CHEBI:15379"/>
        <dbReference type="ChEBI" id="CHEBI:16240"/>
        <dbReference type="ChEBI" id="CHEBI:18421"/>
        <dbReference type="EC" id="1.15.1.1"/>
    </reaction>
</comment>
<sequence length="556" mass="59406">MYVNSAAQSLARGGCTVTLLSGLAEVPRSVHSERTLTQGSSWRGTGPTPSQSQGPLSCETASAHGCAPMRLPETLVFPLCEGPGTPRLPPTPPRQRPGRSRNAAAGFPARPAGPGPPIRGPRQAVPSRGRNAEPYHLFRGLGGGKTAALPLATRPETRSRSGGPAARAAAGETAGPLSHLRWARSTGGADHSAEHPISPALEAARAAGRGRGERSGAGSRRAQEGGAAGRAGGGAAAVVSLRRSPGHKRIVSGQRGAATRAPRGPRAGSTMLSRAACSTSRRLVPALSVLGSRQKHSLPDLPYDYGALEPHINAQIMQLHHSKHHAAYVNNLNVAEEKYREALEKRDVTAQIALQPALKFNGGGHINHSIFWTNLSPNGGGEPQGELLEAIKRDFGSFAKFKEKLTAVSVGVQGSGWGWLGFNKEQGRLQIAACSNQDPLQGTTGLIPLLGIDVWEHAYYLQYKNVRPDYLKAIWNVINWENVTARYTACSKKGTINTEALYCFIGFSSKRKTTPNSVTPHMAFLLSFFDWSCSEQQGPFCIWLQVFPVHQIPPHR</sequence>
<evidence type="ECO:0000256" key="13">
    <source>
        <dbReference type="ARBA" id="ARBA00049204"/>
    </source>
</evidence>
<feature type="region of interest" description="Disordered" evidence="14">
    <location>
        <begin position="77"/>
        <end position="177"/>
    </location>
</feature>
<dbReference type="InterPro" id="IPR050265">
    <property type="entry name" value="Fe/Mn_Superoxide_Dismutase"/>
</dbReference>
<feature type="compositionally biased region" description="Pro residues" evidence="14">
    <location>
        <begin position="86"/>
        <end position="95"/>
    </location>
</feature>
<dbReference type="InterPro" id="IPR019832">
    <property type="entry name" value="Mn/Fe_SOD_C"/>
</dbReference>
<dbReference type="InterPro" id="IPR036314">
    <property type="entry name" value="SOD_C_sf"/>
</dbReference>
<evidence type="ECO:0000256" key="5">
    <source>
        <dbReference type="ARBA" id="ARBA00011881"/>
    </source>
</evidence>
<dbReference type="SUPFAM" id="SSF46609">
    <property type="entry name" value="Fe,Mn superoxide dismutase (SOD), N-terminal domain"/>
    <property type="match status" value="1"/>
</dbReference>
<protein>
    <recommendedName>
        <fullName evidence="7">Superoxide dismutase [Mn], mitochondrial</fullName>
        <ecNumber evidence="6">1.15.1.1</ecNumber>
    </recommendedName>
</protein>
<evidence type="ECO:0000256" key="1">
    <source>
        <dbReference type="ARBA" id="ARBA00001936"/>
    </source>
</evidence>
<evidence type="ECO:0000256" key="6">
    <source>
        <dbReference type="ARBA" id="ARBA00012682"/>
    </source>
</evidence>
<reference evidence="17 18" key="1">
    <citation type="submission" date="2018-11" db="EMBL/GenBank/DDBJ databases">
        <title>Haplotype-resolved cattle genomes.</title>
        <authorList>
            <person name="Low W.Y."/>
            <person name="Tearle R."/>
            <person name="Bickhart D.M."/>
            <person name="Rosen B.D."/>
            <person name="Koren S."/>
            <person name="Rhie A."/>
            <person name="Hiendleder S."/>
            <person name="Phillippy A.M."/>
            <person name="Smith T.P.L."/>
            <person name="Williams J.L."/>
        </authorList>
    </citation>
    <scope>NUCLEOTIDE SEQUENCE [LARGE SCALE GENOMIC DNA]</scope>
</reference>
<dbReference type="FunFam" id="1.10.287.990:FF:000001">
    <property type="entry name" value="Superoxide dismutase"/>
    <property type="match status" value="1"/>
</dbReference>
<dbReference type="Proteomes" id="UP000429181">
    <property type="component" value="Chromosome 9"/>
</dbReference>
<dbReference type="PROSITE" id="PS00088">
    <property type="entry name" value="SOD_MN"/>
    <property type="match status" value="1"/>
</dbReference>
<keyword evidence="12" id="KW-0464">Manganese</keyword>
<feature type="compositionally biased region" description="Low complexity" evidence="14">
    <location>
        <begin position="253"/>
        <end position="268"/>
    </location>
</feature>
<comment type="function">
    <text evidence="2">Destroys superoxide anion radicals which are normally produced within the cells and which are toxic to biological systems.</text>
</comment>
<feature type="compositionally biased region" description="Low complexity" evidence="14">
    <location>
        <begin position="100"/>
        <end position="110"/>
    </location>
</feature>
<evidence type="ECO:0000256" key="14">
    <source>
        <dbReference type="SAM" id="MobiDB-lite"/>
    </source>
</evidence>
<keyword evidence="11" id="KW-0496">Mitochondrion</keyword>
<dbReference type="PANTHER" id="PTHR11404:SF6">
    <property type="entry name" value="SUPEROXIDE DISMUTASE [MN], MITOCHONDRIAL"/>
    <property type="match status" value="1"/>
</dbReference>
<organism evidence="17 18">
    <name type="scientific">Bos indicus x Bos taurus</name>
    <name type="common">Hybrid cattle</name>
    <dbReference type="NCBI Taxonomy" id="30522"/>
    <lineage>
        <taxon>Eukaryota</taxon>
        <taxon>Metazoa</taxon>
        <taxon>Chordata</taxon>
        <taxon>Craniata</taxon>
        <taxon>Vertebrata</taxon>
        <taxon>Euteleostomi</taxon>
        <taxon>Mammalia</taxon>
        <taxon>Eutheria</taxon>
        <taxon>Laurasiatheria</taxon>
        <taxon>Artiodactyla</taxon>
        <taxon>Ruminantia</taxon>
        <taxon>Pecora</taxon>
        <taxon>Bovidae</taxon>
        <taxon>Bovinae</taxon>
        <taxon>Bos</taxon>
    </lineage>
</organism>
<evidence type="ECO:0000256" key="7">
    <source>
        <dbReference type="ARBA" id="ARBA00014518"/>
    </source>
</evidence>
<feature type="compositionally biased region" description="Low complexity" evidence="14">
    <location>
        <begin position="160"/>
        <end position="176"/>
    </location>
</feature>
<feature type="compositionally biased region" description="Polar residues" evidence="14">
    <location>
        <begin position="35"/>
        <end position="55"/>
    </location>
</feature>
<feature type="region of interest" description="Disordered" evidence="14">
    <location>
        <begin position="29"/>
        <end position="62"/>
    </location>
</feature>
<evidence type="ECO:0000256" key="10">
    <source>
        <dbReference type="ARBA" id="ARBA00023074"/>
    </source>
</evidence>
<comment type="cofactor">
    <cofactor evidence="1">
        <name>Mn(2+)</name>
        <dbReference type="ChEBI" id="CHEBI:29035"/>
    </cofactor>
</comment>
<dbReference type="InterPro" id="IPR036324">
    <property type="entry name" value="Mn/Fe_SOD_N_sf"/>
</dbReference>
<reference evidence="17" key="2">
    <citation type="submission" date="2025-08" db="UniProtKB">
        <authorList>
            <consortium name="Ensembl"/>
        </authorList>
    </citation>
    <scope>IDENTIFICATION</scope>
</reference>
<accession>A0A4W2G0A3</accession>
<dbReference type="PRINTS" id="PR01703">
    <property type="entry name" value="MNSODISMTASE"/>
</dbReference>
<evidence type="ECO:0000256" key="3">
    <source>
        <dbReference type="ARBA" id="ARBA00004305"/>
    </source>
</evidence>